<dbReference type="GO" id="GO:0003700">
    <property type="term" value="F:DNA-binding transcription factor activity"/>
    <property type="evidence" value="ECO:0007669"/>
    <property type="project" value="InterPro"/>
</dbReference>
<name>A0A2T0TYS6_9MICO</name>
<protein>
    <submittedName>
        <fullName evidence="13">Fur family ferric uptake transcriptional regulator</fullName>
    </submittedName>
</protein>
<evidence type="ECO:0000313" key="14">
    <source>
        <dbReference type="Proteomes" id="UP000237822"/>
    </source>
</evidence>
<sequence>MAETEHAVPTEHVHLTHEGMLRAAQLRVTRPRLAVMDALHERPHADTGTVIALVRGRHTNVSHQAVYDCLHALTDAGLVRRIQPSGSTARYELRVGDNHHHAVCRSCGSITDVDCAVGSVPCLHADDPQGFTIDEAEVVYWGLCSVCQDAADDSQDQSPTRTTQPTMEGRR</sequence>
<gene>
    <name evidence="13" type="ORF">BCF74_13812</name>
</gene>
<evidence type="ECO:0000256" key="5">
    <source>
        <dbReference type="ARBA" id="ARBA00022723"/>
    </source>
</evidence>
<feature type="binding site" evidence="11">
    <location>
        <position position="107"/>
    </location>
    <ligand>
        <name>Zn(2+)</name>
        <dbReference type="ChEBI" id="CHEBI:29105"/>
    </ligand>
</feature>
<evidence type="ECO:0000256" key="4">
    <source>
        <dbReference type="ARBA" id="ARBA00022491"/>
    </source>
</evidence>
<comment type="similarity">
    <text evidence="2">Belongs to the Fur family.</text>
</comment>
<dbReference type="GO" id="GO:0008270">
    <property type="term" value="F:zinc ion binding"/>
    <property type="evidence" value="ECO:0007669"/>
    <property type="project" value="TreeGrafter"/>
</dbReference>
<keyword evidence="5 11" id="KW-0479">Metal-binding</keyword>
<dbReference type="GO" id="GO:0000976">
    <property type="term" value="F:transcription cis-regulatory region binding"/>
    <property type="evidence" value="ECO:0007669"/>
    <property type="project" value="TreeGrafter"/>
</dbReference>
<dbReference type="Pfam" id="PF01475">
    <property type="entry name" value="FUR"/>
    <property type="match status" value="1"/>
</dbReference>
<keyword evidence="3" id="KW-0963">Cytoplasm</keyword>
<evidence type="ECO:0000256" key="11">
    <source>
        <dbReference type="PIRSR" id="PIRSR602481-1"/>
    </source>
</evidence>
<dbReference type="SUPFAM" id="SSF46785">
    <property type="entry name" value="Winged helix' DNA-binding domain"/>
    <property type="match status" value="1"/>
</dbReference>
<keyword evidence="6 11" id="KW-0862">Zinc</keyword>
<comment type="cofactor">
    <cofactor evidence="11">
        <name>Zn(2+)</name>
        <dbReference type="ChEBI" id="CHEBI:29105"/>
    </cofactor>
    <text evidence="11">Binds 1 zinc ion per subunit.</text>
</comment>
<dbReference type="InterPro" id="IPR002481">
    <property type="entry name" value="FUR"/>
</dbReference>
<dbReference type="GO" id="GO:1900376">
    <property type="term" value="P:regulation of secondary metabolite biosynthetic process"/>
    <property type="evidence" value="ECO:0007669"/>
    <property type="project" value="TreeGrafter"/>
</dbReference>
<dbReference type="GO" id="GO:0045892">
    <property type="term" value="P:negative regulation of DNA-templated transcription"/>
    <property type="evidence" value="ECO:0007669"/>
    <property type="project" value="TreeGrafter"/>
</dbReference>
<comment type="subcellular location">
    <subcellularLocation>
        <location evidence="1">Cytoplasm</location>
    </subcellularLocation>
</comment>
<keyword evidence="4" id="KW-0678">Repressor</keyword>
<evidence type="ECO:0000256" key="2">
    <source>
        <dbReference type="ARBA" id="ARBA00007957"/>
    </source>
</evidence>
<evidence type="ECO:0000256" key="7">
    <source>
        <dbReference type="ARBA" id="ARBA00023004"/>
    </source>
</evidence>
<organism evidence="13 14">
    <name type="scientific">Knoellia remsis</name>
    <dbReference type="NCBI Taxonomy" id="407159"/>
    <lineage>
        <taxon>Bacteria</taxon>
        <taxon>Bacillati</taxon>
        <taxon>Actinomycetota</taxon>
        <taxon>Actinomycetes</taxon>
        <taxon>Micrococcales</taxon>
        <taxon>Intrasporangiaceae</taxon>
        <taxon>Knoellia</taxon>
    </lineage>
</organism>
<dbReference type="Gene3D" id="3.30.1490.190">
    <property type="match status" value="1"/>
</dbReference>
<dbReference type="PANTHER" id="PTHR33202:SF18">
    <property type="entry name" value="TRANSCRIPTIONAL REGULATOR FURA"/>
    <property type="match status" value="1"/>
</dbReference>
<evidence type="ECO:0000256" key="6">
    <source>
        <dbReference type="ARBA" id="ARBA00022833"/>
    </source>
</evidence>
<dbReference type="InterPro" id="IPR036388">
    <property type="entry name" value="WH-like_DNA-bd_sf"/>
</dbReference>
<reference evidence="13 14" key="1">
    <citation type="submission" date="2018-03" db="EMBL/GenBank/DDBJ databases">
        <title>Genomic Encyclopedia of Archaeal and Bacterial Type Strains, Phase II (KMG-II): from individual species to whole genera.</title>
        <authorList>
            <person name="Goeker M."/>
        </authorList>
    </citation>
    <scope>NUCLEOTIDE SEQUENCE [LARGE SCALE GENOMIC DNA]</scope>
    <source>
        <strain evidence="13 14">ATCC BAA-1496</strain>
    </source>
</reference>
<evidence type="ECO:0000256" key="9">
    <source>
        <dbReference type="ARBA" id="ARBA00023125"/>
    </source>
</evidence>
<keyword evidence="9" id="KW-0238">DNA-binding</keyword>
<dbReference type="PANTHER" id="PTHR33202">
    <property type="entry name" value="ZINC UPTAKE REGULATION PROTEIN"/>
    <property type="match status" value="1"/>
</dbReference>
<feature type="region of interest" description="Disordered" evidence="12">
    <location>
        <begin position="151"/>
        <end position="171"/>
    </location>
</feature>
<keyword evidence="8" id="KW-0805">Transcription regulation</keyword>
<keyword evidence="7" id="KW-0408">Iron</keyword>
<proteinExistence type="inferred from homology"/>
<dbReference type="InterPro" id="IPR036390">
    <property type="entry name" value="WH_DNA-bd_sf"/>
</dbReference>
<feature type="binding site" evidence="11">
    <location>
        <position position="147"/>
    </location>
    <ligand>
        <name>Zn(2+)</name>
        <dbReference type="ChEBI" id="CHEBI:29105"/>
    </ligand>
</feature>
<evidence type="ECO:0000256" key="10">
    <source>
        <dbReference type="ARBA" id="ARBA00023163"/>
    </source>
</evidence>
<dbReference type="CDD" id="cd07153">
    <property type="entry name" value="Fur_like"/>
    <property type="match status" value="1"/>
</dbReference>
<accession>A0A2T0TYS6</accession>
<evidence type="ECO:0000313" key="13">
    <source>
        <dbReference type="EMBL" id="PRY50790.1"/>
    </source>
</evidence>
<dbReference type="GO" id="GO:0005737">
    <property type="term" value="C:cytoplasm"/>
    <property type="evidence" value="ECO:0007669"/>
    <property type="project" value="UniProtKB-SubCell"/>
</dbReference>
<feature type="binding site" evidence="11">
    <location>
        <position position="144"/>
    </location>
    <ligand>
        <name>Zn(2+)</name>
        <dbReference type="ChEBI" id="CHEBI:29105"/>
    </ligand>
</feature>
<dbReference type="Proteomes" id="UP000237822">
    <property type="component" value="Unassembled WGS sequence"/>
</dbReference>
<dbReference type="Gene3D" id="1.10.10.10">
    <property type="entry name" value="Winged helix-like DNA-binding domain superfamily/Winged helix DNA-binding domain"/>
    <property type="match status" value="1"/>
</dbReference>
<dbReference type="EMBL" id="PVTI01000038">
    <property type="protein sequence ID" value="PRY50790.1"/>
    <property type="molecule type" value="Genomic_DNA"/>
</dbReference>
<feature type="compositionally biased region" description="Polar residues" evidence="12">
    <location>
        <begin position="159"/>
        <end position="171"/>
    </location>
</feature>
<evidence type="ECO:0000256" key="12">
    <source>
        <dbReference type="SAM" id="MobiDB-lite"/>
    </source>
</evidence>
<evidence type="ECO:0000256" key="8">
    <source>
        <dbReference type="ARBA" id="ARBA00023015"/>
    </source>
</evidence>
<keyword evidence="14" id="KW-1185">Reference proteome</keyword>
<keyword evidence="10" id="KW-0804">Transcription</keyword>
<dbReference type="InterPro" id="IPR043135">
    <property type="entry name" value="Fur_C"/>
</dbReference>
<dbReference type="OrthoDB" id="5242893at2"/>
<dbReference type="AlphaFoldDB" id="A0A2T0TYS6"/>
<evidence type="ECO:0000256" key="1">
    <source>
        <dbReference type="ARBA" id="ARBA00004496"/>
    </source>
</evidence>
<comment type="caution">
    <text evidence="13">The sequence shown here is derived from an EMBL/GenBank/DDBJ whole genome shotgun (WGS) entry which is preliminary data.</text>
</comment>
<evidence type="ECO:0000256" key="3">
    <source>
        <dbReference type="ARBA" id="ARBA00022490"/>
    </source>
</evidence>
<dbReference type="RefSeq" id="WP_106298933.1">
    <property type="nucleotide sequence ID" value="NZ_PVTI01000038.1"/>
</dbReference>
<feature type="binding site" evidence="11">
    <location>
        <position position="104"/>
    </location>
    <ligand>
        <name>Zn(2+)</name>
        <dbReference type="ChEBI" id="CHEBI:29105"/>
    </ligand>
</feature>